<protein>
    <submittedName>
        <fullName evidence="2">Uncharacterized protein</fullName>
    </submittedName>
</protein>
<evidence type="ECO:0000313" key="2">
    <source>
        <dbReference type="EMBL" id="TCT18721.1"/>
    </source>
</evidence>
<organism evidence="2 3">
    <name type="scientific">Thiobaca trueperi</name>
    <dbReference type="NCBI Taxonomy" id="127458"/>
    <lineage>
        <taxon>Bacteria</taxon>
        <taxon>Pseudomonadati</taxon>
        <taxon>Pseudomonadota</taxon>
        <taxon>Gammaproteobacteria</taxon>
        <taxon>Chromatiales</taxon>
        <taxon>Chromatiaceae</taxon>
        <taxon>Thiobaca</taxon>
    </lineage>
</organism>
<accession>A0A4R3MTX4</accession>
<dbReference type="Proteomes" id="UP000295717">
    <property type="component" value="Unassembled WGS sequence"/>
</dbReference>
<evidence type="ECO:0000256" key="1">
    <source>
        <dbReference type="SAM" id="Phobius"/>
    </source>
</evidence>
<gene>
    <name evidence="2" type="ORF">EDC35_11244</name>
</gene>
<keyword evidence="1" id="KW-0812">Transmembrane</keyword>
<feature type="transmembrane region" description="Helical" evidence="1">
    <location>
        <begin position="15"/>
        <end position="40"/>
    </location>
</feature>
<reference evidence="2 3" key="1">
    <citation type="submission" date="2019-03" db="EMBL/GenBank/DDBJ databases">
        <title>Genomic Encyclopedia of Type Strains, Phase IV (KMG-IV): sequencing the most valuable type-strain genomes for metagenomic binning, comparative biology and taxonomic classification.</title>
        <authorList>
            <person name="Goeker M."/>
        </authorList>
    </citation>
    <scope>NUCLEOTIDE SEQUENCE [LARGE SCALE GENOMIC DNA]</scope>
    <source>
        <strain evidence="2 3">DSM 13587</strain>
    </source>
</reference>
<name>A0A4R3MTX4_9GAMM</name>
<dbReference type="EMBL" id="SMAO01000012">
    <property type="protein sequence ID" value="TCT18721.1"/>
    <property type="molecule type" value="Genomic_DNA"/>
</dbReference>
<keyword evidence="3" id="KW-1185">Reference proteome</keyword>
<dbReference type="AlphaFoldDB" id="A0A4R3MTX4"/>
<dbReference type="RefSeq" id="WP_165903475.1">
    <property type="nucleotide sequence ID" value="NZ_SMAO01000012.1"/>
</dbReference>
<proteinExistence type="predicted"/>
<comment type="caution">
    <text evidence="2">The sequence shown here is derived from an EMBL/GenBank/DDBJ whole genome shotgun (WGS) entry which is preliminary data.</text>
</comment>
<evidence type="ECO:0000313" key="3">
    <source>
        <dbReference type="Proteomes" id="UP000295717"/>
    </source>
</evidence>
<keyword evidence="1" id="KW-0472">Membrane</keyword>
<sequence>MLIQSKPYRRKTDPFSLLLVVVALGMCVTLTYQVVVYYGVSKIPIARQTPPPPPSVGG</sequence>
<keyword evidence="1" id="KW-1133">Transmembrane helix</keyword>